<feature type="transmembrane region" description="Helical" evidence="6">
    <location>
        <begin position="356"/>
        <end position="376"/>
    </location>
</feature>
<dbReference type="STRING" id="797419.SAMN05216556_10390"/>
<dbReference type="InterPro" id="IPR002797">
    <property type="entry name" value="Polysacc_synth"/>
</dbReference>
<dbReference type="AlphaFoldDB" id="A0A1M6BYQ4"/>
<reference evidence="8" key="1">
    <citation type="submission" date="2016-11" db="EMBL/GenBank/DDBJ databases">
        <authorList>
            <person name="Varghese N."/>
            <person name="Submissions S."/>
        </authorList>
    </citation>
    <scope>NUCLEOTIDE SEQUENCE [LARGE SCALE GENOMIC DNA]</scope>
    <source>
        <strain evidence="8">DSM 26349</strain>
    </source>
</reference>
<evidence type="ECO:0000256" key="1">
    <source>
        <dbReference type="ARBA" id="ARBA00004651"/>
    </source>
</evidence>
<evidence type="ECO:0000256" key="5">
    <source>
        <dbReference type="ARBA" id="ARBA00023136"/>
    </source>
</evidence>
<keyword evidence="8" id="KW-1185">Reference proteome</keyword>
<keyword evidence="2" id="KW-1003">Cell membrane</keyword>
<dbReference type="Proteomes" id="UP000184172">
    <property type="component" value="Unassembled WGS sequence"/>
</dbReference>
<dbReference type="OrthoDB" id="5756412at2"/>
<feature type="transmembrane region" description="Helical" evidence="6">
    <location>
        <begin position="292"/>
        <end position="308"/>
    </location>
</feature>
<feature type="transmembrane region" description="Helical" evidence="6">
    <location>
        <begin position="219"/>
        <end position="242"/>
    </location>
</feature>
<feature type="transmembrane region" description="Helical" evidence="6">
    <location>
        <begin position="248"/>
        <end position="272"/>
    </location>
</feature>
<feature type="transmembrane region" description="Helical" evidence="6">
    <location>
        <begin position="78"/>
        <end position="100"/>
    </location>
</feature>
<sequence>MSTKLFLKNILLNNTSQGLQFGSRWLFNITLINILSIHDYAIFSFVYSASNILMAFMPFGSPIFLINETQTIEKSKKTFLNSIYITSLIFIATLSLYFILTPFLEFVKGWDLLIYGIVLGFVLSLNLILFSFYKGAGDFLKELKAYIYFFLLLILFIGYLFLWENPVSNLHFIFLVLIAINLFVFLLSILLDRSILKDSSRKQSLSKENLKQSFLERKYFGYQDMVTALYTQSGMILLFYLLDTETYGYYRALFVIIAPVYLITVSMSQVVLSYLKKLSGKSLLKNFRKLQLYSFLVGFGILLLLYFFKDFIFQLIKVPSNDITLLAFVIVLVTALTRFVFANYEMLLIILDKQKFRFYIVFIVAIINIILVFMLLPKHGLIGAVSTNFFTYFALLVGLSYFTEKFLKLKGNSD</sequence>
<organism evidence="7 8">
    <name type="scientific">Aequorivita viscosa</name>
    <dbReference type="NCBI Taxonomy" id="797419"/>
    <lineage>
        <taxon>Bacteria</taxon>
        <taxon>Pseudomonadati</taxon>
        <taxon>Bacteroidota</taxon>
        <taxon>Flavobacteriia</taxon>
        <taxon>Flavobacteriales</taxon>
        <taxon>Flavobacteriaceae</taxon>
        <taxon>Aequorivita</taxon>
    </lineage>
</organism>
<dbReference type="PANTHER" id="PTHR30250">
    <property type="entry name" value="PST FAMILY PREDICTED COLANIC ACID TRANSPORTER"/>
    <property type="match status" value="1"/>
</dbReference>
<feature type="transmembrane region" description="Helical" evidence="6">
    <location>
        <begin position="112"/>
        <end position="133"/>
    </location>
</feature>
<dbReference type="EMBL" id="FQYV01000003">
    <property type="protein sequence ID" value="SHI53925.1"/>
    <property type="molecule type" value="Genomic_DNA"/>
</dbReference>
<name>A0A1M6BYQ4_9FLAO</name>
<feature type="transmembrane region" description="Helical" evidence="6">
    <location>
        <begin position="382"/>
        <end position="402"/>
    </location>
</feature>
<feature type="transmembrane region" description="Helical" evidence="6">
    <location>
        <begin position="323"/>
        <end position="344"/>
    </location>
</feature>
<evidence type="ECO:0000256" key="2">
    <source>
        <dbReference type="ARBA" id="ARBA00022475"/>
    </source>
</evidence>
<dbReference type="RefSeq" id="WP_073214843.1">
    <property type="nucleotide sequence ID" value="NZ_FNNS01000003.1"/>
</dbReference>
<dbReference type="Pfam" id="PF01943">
    <property type="entry name" value="Polysacc_synt"/>
    <property type="match status" value="1"/>
</dbReference>
<comment type="subcellular location">
    <subcellularLocation>
        <location evidence="1">Cell membrane</location>
        <topology evidence="1">Multi-pass membrane protein</topology>
    </subcellularLocation>
</comment>
<evidence type="ECO:0000256" key="6">
    <source>
        <dbReference type="SAM" id="Phobius"/>
    </source>
</evidence>
<evidence type="ECO:0000313" key="8">
    <source>
        <dbReference type="Proteomes" id="UP000184172"/>
    </source>
</evidence>
<keyword evidence="4 6" id="KW-1133">Transmembrane helix</keyword>
<keyword evidence="3 6" id="KW-0812">Transmembrane</keyword>
<evidence type="ECO:0000313" key="7">
    <source>
        <dbReference type="EMBL" id="SHI53925.1"/>
    </source>
</evidence>
<evidence type="ECO:0000256" key="3">
    <source>
        <dbReference type="ARBA" id="ARBA00022692"/>
    </source>
</evidence>
<dbReference type="InterPro" id="IPR050833">
    <property type="entry name" value="Poly_Biosynth_Transport"/>
</dbReference>
<gene>
    <name evidence="7" type="ORF">SAMN04487908_10390</name>
</gene>
<feature type="transmembrane region" description="Helical" evidence="6">
    <location>
        <begin position="21"/>
        <end position="38"/>
    </location>
</feature>
<feature type="transmembrane region" description="Helical" evidence="6">
    <location>
        <begin position="145"/>
        <end position="163"/>
    </location>
</feature>
<protein>
    <submittedName>
        <fullName evidence="7">Membrane protein involved in the export of O-antigen and teichoic acid</fullName>
    </submittedName>
</protein>
<feature type="transmembrane region" description="Helical" evidence="6">
    <location>
        <begin position="44"/>
        <end position="66"/>
    </location>
</feature>
<accession>A0A1M6BYQ4</accession>
<proteinExistence type="predicted"/>
<evidence type="ECO:0000256" key="4">
    <source>
        <dbReference type="ARBA" id="ARBA00022989"/>
    </source>
</evidence>
<feature type="transmembrane region" description="Helical" evidence="6">
    <location>
        <begin position="169"/>
        <end position="191"/>
    </location>
</feature>
<keyword evidence="5 6" id="KW-0472">Membrane</keyword>
<dbReference type="GO" id="GO:0005886">
    <property type="term" value="C:plasma membrane"/>
    <property type="evidence" value="ECO:0007669"/>
    <property type="project" value="UniProtKB-SubCell"/>
</dbReference>
<dbReference type="PANTHER" id="PTHR30250:SF11">
    <property type="entry name" value="O-ANTIGEN TRANSPORTER-RELATED"/>
    <property type="match status" value="1"/>
</dbReference>